<evidence type="ECO:0000256" key="1">
    <source>
        <dbReference type="ARBA" id="ARBA00004319"/>
    </source>
</evidence>
<keyword evidence="6" id="KW-1185">Reference proteome</keyword>
<dbReference type="SUPFAM" id="SSF53067">
    <property type="entry name" value="Actin-like ATPase domain"/>
    <property type="match status" value="2"/>
</dbReference>
<dbReference type="PANTHER" id="PTHR19375">
    <property type="entry name" value="HEAT SHOCK PROTEIN 70KDA"/>
    <property type="match status" value="1"/>
</dbReference>
<gene>
    <name evidence="5" type="ORF">MKW98_004184</name>
</gene>
<dbReference type="GO" id="GO:0140662">
    <property type="term" value="F:ATP-dependent protein folding chaperone"/>
    <property type="evidence" value="ECO:0007669"/>
    <property type="project" value="InterPro"/>
</dbReference>
<dbReference type="FunFam" id="3.30.30.30:FF:000005">
    <property type="entry name" value="Heat shock protein ssb1"/>
    <property type="match status" value="1"/>
</dbReference>
<evidence type="ECO:0000256" key="3">
    <source>
        <dbReference type="ARBA" id="ARBA00022840"/>
    </source>
</evidence>
<dbReference type="GO" id="GO:0005788">
    <property type="term" value="C:endoplasmic reticulum lumen"/>
    <property type="evidence" value="ECO:0007669"/>
    <property type="project" value="UniProtKB-SubCell"/>
</dbReference>
<dbReference type="PROSITE" id="PS00297">
    <property type="entry name" value="HSP70_1"/>
    <property type="match status" value="1"/>
</dbReference>
<sequence length="592" mass="65756">MDQVIGIDLGTTDSRVAICRNGVFQVLPSIPSFIAFRGDLSEPLFGDEAKLQVSMNPLCTVFQINRLIGKRSLDFGVKQEMSLWPFRFYSPTLDENEEPVVDVQYDGKSKTFSAVAILSLFLRNLRKIALQDLSIGGEQDVVLDCVISVPSVFNDSQRRSVRNAAKQAGFNILRILNETSAAVIHYGVRKGVEQLDLNKSYEHHQQVEKRQKMDDEENILVFDLGGGSLSVAIIRVKEDDNVKKFQVKSQAGDSHLGGKDVDDRILLHCLNKFAEINKDVSPRTFTNLDRQQDGAKYLAMSLSRLRFECERAKTAFSSRGHGDEIIQVSSFHNTKNLVCTLSFDEFQNITKDLCTKCKMAIVQCITDANLKDPSSVDKVIALGRSTELPGIKNLLESMFSGIIKFPGTNAVVRGAATQASLLSGQDVINKVRRDSLMDVTSFDVSIELHLGGKQTLIRRNTKLPAQADYILGTTSEQQVISTFRVYEQGWDELDNFVGLFKVEDIPPGTYRTPNITAKFKIDQDGILDGTAMDAHHTPDICAGDPQPVPRPSSEPGAYNSTYPGYECSVMIYKGRFSSDDIEVLRQRNGAAM</sequence>
<evidence type="ECO:0000256" key="2">
    <source>
        <dbReference type="ARBA" id="ARBA00022741"/>
    </source>
</evidence>
<dbReference type="GO" id="GO:0005524">
    <property type="term" value="F:ATP binding"/>
    <property type="evidence" value="ECO:0007669"/>
    <property type="project" value="UniProtKB-KW"/>
</dbReference>
<reference evidence="5" key="1">
    <citation type="submission" date="2022-04" db="EMBL/GenBank/DDBJ databases">
        <title>A functionally conserved STORR gene fusion in Papaver species that diverged 16.8 million years ago.</title>
        <authorList>
            <person name="Catania T."/>
        </authorList>
    </citation>
    <scope>NUCLEOTIDE SEQUENCE</scope>
    <source>
        <strain evidence="5">S-188037</strain>
    </source>
</reference>
<comment type="caution">
    <text evidence="5">The sequence shown here is derived from an EMBL/GenBank/DDBJ whole genome shotgun (WGS) entry which is preliminary data.</text>
</comment>
<dbReference type="Pfam" id="PF00012">
    <property type="entry name" value="HSP70"/>
    <property type="match status" value="1"/>
</dbReference>
<dbReference type="PRINTS" id="PR00301">
    <property type="entry name" value="HEATSHOCK70"/>
</dbReference>
<proteinExistence type="inferred from homology"/>
<dbReference type="InterPro" id="IPR043129">
    <property type="entry name" value="ATPase_NBD"/>
</dbReference>
<dbReference type="Gene3D" id="3.90.640.10">
    <property type="entry name" value="Actin, Chain A, domain 4"/>
    <property type="match status" value="1"/>
</dbReference>
<evidence type="ECO:0000313" key="5">
    <source>
        <dbReference type="EMBL" id="KAI3943679.1"/>
    </source>
</evidence>
<dbReference type="EMBL" id="JAJJMB010004170">
    <property type="protein sequence ID" value="KAI3943679.1"/>
    <property type="molecule type" value="Genomic_DNA"/>
</dbReference>
<dbReference type="SUPFAM" id="SSF100920">
    <property type="entry name" value="Heat shock protein 70kD (HSP70), peptide-binding domain"/>
    <property type="match status" value="1"/>
</dbReference>
<dbReference type="InterPro" id="IPR029047">
    <property type="entry name" value="HSP70_peptide-bd_sf"/>
</dbReference>
<keyword evidence="2 4" id="KW-0547">Nucleotide-binding</keyword>
<organism evidence="5 6">
    <name type="scientific">Papaver atlanticum</name>
    <dbReference type="NCBI Taxonomy" id="357466"/>
    <lineage>
        <taxon>Eukaryota</taxon>
        <taxon>Viridiplantae</taxon>
        <taxon>Streptophyta</taxon>
        <taxon>Embryophyta</taxon>
        <taxon>Tracheophyta</taxon>
        <taxon>Spermatophyta</taxon>
        <taxon>Magnoliopsida</taxon>
        <taxon>Ranunculales</taxon>
        <taxon>Papaveraceae</taxon>
        <taxon>Papaveroideae</taxon>
        <taxon>Papaver</taxon>
    </lineage>
</organism>
<dbReference type="AlphaFoldDB" id="A0AAD4T8X3"/>
<dbReference type="InterPro" id="IPR018181">
    <property type="entry name" value="Heat_shock_70_CS"/>
</dbReference>
<dbReference type="InterPro" id="IPR013126">
    <property type="entry name" value="Hsp_70_fam"/>
</dbReference>
<dbReference type="Gene3D" id="2.60.34.10">
    <property type="entry name" value="Substrate Binding Domain Of DNAk, Chain A, domain 1"/>
    <property type="match status" value="1"/>
</dbReference>
<keyword evidence="3 4" id="KW-0067">ATP-binding</keyword>
<dbReference type="Proteomes" id="UP001202328">
    <property type="component" value="Unassembled WGS sequence"/>
</dbReference>
<evidence type="ECO:0000313" key="6">
    <source>
        <dbReference type="Proteomes" id="UP001202328"/>
    </source>
</evidence>
<evidence type="ECO:0000256" key="4">
    <source>
        <dbReference type="RuleBase" id="RU003322"/>
    </source>
</evidence>
<protein>
    <submittedName>
        <fullName evidence="5">Uncharacterized protein</fullName>
    </submittedName>
</protein>
<comment type="subcellular location">
    <subcellularLocation>
        <location evidence="1">Endoplasmic reticulum lumen</location>
    </subcellularLocation>
</comment>
<name>A0AAD4T8X3_9MAGN</name>
<dbReference type="Gene3D" id="3.30.420.40">
    <property type="match status" value="2"/>
</dbReference>
<comment type="similarity">
    <text evidence="4">Belongs to the heat shock protein 70 family.</text>
</comment>
<dbReference type="Gene3D" id="3.30.30.30">
    <property type="match status" value="1"/>
</dbReference>
<accession>A0AAD4T8X3</accession>